<dbReference type="InterPro" id="IPR011856">
    <property type="entry name" value="tRNA_endonuc-like_dom_sf"/>
</dbReference>
<evidence type="ECO:0000313" key="3">
    <source>
        <dbReference type="EMBL" id="RMA97647.1"/>
    </source>
</evidence>
<comment type="similarity">
    <text evidence="1 2">Belongs to the UPF0102 family.</text>
</comment>
<dbReference type="Pfam" id="PF02021">
    <property type="entry name" value="UPF0102"/>
    <property type="match status" value="1"/>
</dbReference>
<dbReference type="Gene3D" id="3.40.1350.10">
    <property type="match status" value="1"/>
</dbReference>
<dbReference type="AlphaFoldDB" id="A0A3M0BKJ5"/>
<accession>A0A3M0BKJ5</accession>
<dbReference type="CDD" id="cd20736">
    <property type="entry name" value="PoNe_Nuclease"/>
    <property type="match status" value="1"/>
</dbReference>
<name>A0A3M0BKJ5_9AQUI</name>
<protein>
    <recommendedName>
        <fullName evidence="2">UPF0102 protein CLV39_0267</fullName>
    </recommendedName>
</protein>
<proteinExistence type="inferred from homology"/>
<dbReference type="InterPro" id="IPR011335">
    <property type="entry name" value="Restrct_endonuc-II-like"/>
</dbReference>
<comment type="caution">
    <text evidence="3">The sequence shown here is derived from an EMBL/GenBank/DDBJ whole genome shotgun (WGS) entry which is preliminary data.</text>
</comment>
<dbReference type="HAMAP" id="MF_00048">
    <property type="entry name" value="UPF0102"/>
    <property type="match status" value="1"/>
</dbReference>
<organism evidence="3 4">
    <name type="scientific">Hydrogenothermus marinus</name>
    <dbReference type="NCBI Taxonomy" id="133270"/>
    <lineage>
        <taxon>Bacteria</taxon>
        <taxon>Pseudomonadati</taxon>
        <taxon>Aquificota</taxon>
        <taxon>Aquificia</taxon>
        <taxon>Aquificales</taxon>
        <taxon>Hydrogenothermaceae</taxon>
        <taxon>Hydrogenothermus</taxon>
    </lineage>
</organism>
<dbReference type="NCBIfam" id="TIGR00252">
    <property type="entry name" value="YraN family protein"/>
    <property type="match status" value="1"/>
</dbReference>
<sequence>MNKRHIGKEKENIAKEYLKNKGYQILATNFYSKFGEIDIIAKDKNTLVFIEVRSKSYEAFGLPEETIDKPKIQKIIKTAQLFIEKENIDYDEIRFDVISILNDKINHIESAFEV</sequence>
<dbReference type="PANTHER" id="PTHR34039">
    <property type="entry name" value="UPF0102 PROTEIN YRAN"/>
    <property type="match status" value="1"/>
</dbReference>
<dbReference type="PANTHER" id="PTHR34039:SF1">
    <property type="entry name" value="UPF0102 PROTEIN YRAN"/>
    <property type="match status" value="1"/>
</dbReference>
<reference evidence="3 4" key="1">
    <citation type="submission" date="2018-10" db="EMBL/GenBank/DDBJ databases">
        <title>Genomic Encyclopedia of Archaeal and Bacterial Type Strains, Phase II (KMG-II): from individual species to whole genera.</title>
        <authorList>
            <person name="Goeker M."/>
        </authorList>
    </citation>
    <scope>NUCLEOTIDE SEQUENCE [LARGE SCALE GENOMIC DNA]</scope>
    <source>
        <strain evidence="3 4">VM1</strain>
    </source>
</reference>
<dbReference type="OrthoDB" id="9802516at2"/>
<evidence type="ECO:0000313" key="4">
    <source>
        <dbReference type="Proteomes" id="UP000280842"/>
    </source>
</evidence>
<keyword evidence="3" id="KW-0378">Hydrolase</keyword>
<keyword evidence="4" id="KW-1185">Reference proteome</keyword>
<dbReference type="InterPro" id="IPR003509">
    <property type="entry name" value="UPF0102_YraN-like"/>
</dbReference>
<dbReference type="Proteomes" id="UP000280842">
    <property type="component" value="Unassembled WGS sequence"/>
</dbReference>
<dbReference type="NCBIfam" id="NF009150">
    <property type="entry name" value="PRK12497.1-3"/>
    <property type="match status" value="1"/>
</dbReference>
<dbReference type="GO" id="GO:0004519">
    <property type="term" value="F:endonuclease activity"/>
    <property type="evidence" value="ECO:0007669"/>
    <property type="project" value="UniProtKB-KW"/>
</dbReference>
<evidence type="ECO:0000256" key="1">
    <source>
        <dbReference type="ARBA" id="ARBA00006738"/>
    </source>
</evidence>
<dbReference type="GO" id="GO:0003676">
    <property type="term" value="F:nucleic acid binding"/>
    <property type="evidence" value="ECO:0007669"/>
    <property type="project" value="InterPro"/>
</dbReference>
<gene>
    <name evidence="3" type="ORF">CLV39_0267</name>
</gene>
<keyword evidence="3" id="KW-0255">Endonuclease</keyword>
<evidence type="ECO:0000256" key="2">
    <source>
        <dbReference type="HAMAP-Rule" id="MF_00048"/>
    </source>
</evidence>
<keyword evidence="3" id="KW-0540">Nuclease</keyword>
<dbReference type="RefSeq" id="WP_121922423.1">
    <property type="nucleotide sequence ID" value="NZ_REFO01000010.1"/>
</dbReference>
<dbReference type="SUPFAM" id="SSF52980">
    <property type="entry name" value="Restriction endonuclease-like"/>
    <property type="match status" value="1"/>
</dbReference>
<dbReference type="EMBL" id="REFO01000010">
    <property type="protein sequence ID" value="RMA97647.1"/>
    <property type="molecule type" value="Genomic_DNA"/>
</dbReference>